<dbReference type="Pfam" id="PF08238">
    <property type="entry name" value="Sel1"/>
    <property type="match status" value="2"/>
</dbReference>
<dbReference type="KEGG" id="kak:Kalk_02975"/>
<dbReference type="GO" id="GO:0036503">
    <property type="term" value="P:ERAD pathway"/>
    <property type="evidence" value="ECO:0007669"/>
    <property type="project" value="TreeGrafter"/>
</dbReference>
<dbReference type="EMBL" id="CP022684">
    <property type="protein sequence ID" value="AUM11450.1"/>
    <property type="molecule type" value="Genomic_DNA"/>
</dbReference>
<organism evidence="1 2">
    <name type="scientific">Ketobacter alkanivorans</name>
    <dbReference type="NCBI Taxonomy" id="1917421"/>
    <lineage>
        <taxon>Bacteria</taxon>
        <taxon>Pseudomonadati</taxon>
        <taxon>Pseudomonadota</taxon>
        <taxon>Gammaproteobacteria</taxon>
        <taxon>Pseudomonadales</taxon>
        <taxon>Ketobacteraceae</taxon>
        <taxon>Ketobacter</taxon>
    </lineage>
</organism>
<dbReference type="InterPro" id="IPR006597">
    <property type="entry name" value="Sel1-like"/>
</dbReference>
<dbReference type="PANTHER" id="PTHR11102:SF147">
    <property type="entry name" value="SEL1L ADAPTOR SUBUNIT OF ERAD E3 UBIQUITIN LIGASE"/>
    <property type="match status" value="1"/>
</dbReference>
<evidence type="ECO:0000313" key="1">
    <source>
        <dbReference type="EMBL" id="AUM11450.1"/>
    </source>
</evidence>
<dbReference type="Gene3D" id="1.25.40.10">
    <property type="entry name" value="Tetratricopeptide repeat domain"/>
    <property type="match status" value="1"/>
</dbReference>
<dbReference type="AlphaFoldDB" id="A0A2K9LGS6"/>
<dbReference type="InterPro" id="IPR011990">
    <property type="entry name" value="TPR-like_helical_dom_sf"/>
</dbReference>
<dbReference type="SUPFAM" id="SSF81901">
    <property type="entry name" value="HCP-like"/>
    <property type="match status" value="1"/>
</dbReference>
<accession>A0A2K9LGS6</accession>
<proteinExistence type="predicted"/>
<reference evidence="2" key="1">
    <citation type="submission" date="2017-08" db="EMBL/GenBank/DDBJ databases">
        <title>Direct submision.</title>
        <authorList>
            <person name="Kim S.-J."/>
            <person name="Rhee S.-K."/>
        </authorList>
    </citation>
    <scope>NUCLEOTIDE SEQUENCE [LARGE SCALE GENOMIC DNA]</scope>
    <source>
        <strain evidence="2">GI5</strain>
    </source>
</reference>
<sequence length="149" mass="16337">MIADSINNECSMIARFSFRAANRIIDIQNQRGRIYPSRFSLKMLQYSADHGHLSAMSQLGCLLYRSGVGRAVKRSGLEYIRMAAKAGDTEAQFQLGKAYFDGSLTHQDSKAATHWLALAADRGHAQAAEVLSECRREDEAGNSSPVALA</sequence>
<evidence type="ECO:0008006" key="3">
    <source>
        <dbReference type="Google" id="ProtNLM"/>
    </source>
</evidence>
<keyword evidence="2" id="KW-1185">Reference proteome</keyword>
<dbReference type="SMART" id="SM00671">
    <property type="entry name" value="SEL1"/>
    <property type="match status" value="2"/>
</dbReference>
<evidence type="ECO:0000313" key="2">
    <source>
        <dbReference type="Proteomes" id="UP000235116"/>
    </source>
</evidence>
<name>A0A2K9LGS6_9GAMM</name>
<gene>
    <name evidence="1" type="ORF">Kalk_02975</name>
</gene>
<protein>
    <recommendedName>
        <fullName evidence="3">Sel1 repeat family protein</fullName>
    </recommendedName>
</protein>
<dbReference type="PANTHER" id="PTHR11102">
    <property type="entry name" value="SEL-1-LIKE PROTEIN"/>
    <property type="match status" value="1"/>
</dbReference>
<dbReference type="Proteomes" id="UP000235116">
    <property type="component" value="Chromosome"/>
</dbReference>
<dbReference type="InterPro" id="IPR050767">
    <property type="entry name" value="Sel1_AlgK"/>
</dbReference>